<evidence type="ECO:0000256" key="6">
    <source>
        <dbReference type="SAM" id="Phobius"/>
    </source>
</evidence>
<evidence type="ECO:0000313" key="10">
    <source>
        <dbReference type="Proteomes" id="UP001501920"/>
    </source>
</evidence>
<keyword evidence="4 6" id="KW-0472">Membrane</keyword>
<keyword evidence="7" id="KW-0732">Signal</keyword>
<evidence type="ECO:0000256" key="7">
    <source>
        <dbReference type="SAM" id="SignalP"/>
    </source>
</evidence>
<sequence>MKELGVAVLLVSLAVTLLVHVSGEYCHGWRDTRAQWREGFHCPEQIDKREAVLCCGHCDLRYCCGDSRARLDQGTCADHSRGQETHINEHTAELPVYVPFLIVVCVFVVFVLLGSMVAVCFCLSQKPLPPARPSHSSVQESPPLPSEPQEILPLTASTGTSCGSSSSLYPLNNASQSQTSQLHPKLEKQQQNAPPPSFHLRPNPAFHRTMTLPTMLHPLMFPTAMLNPYIMPTQGLRPYRSVPSPCPPITSTGTIQRSSEVMV</sequence>
<dbReference type="Ensembl" id="ENSPNAT00000082331.1">
    <property type="protein sequence ID" value="ENSPNAP00000069296.1"/>
    <property type="gene ID" value="ENSPNAG00000036955.1"/>
</dbReference>
<evidence type="ECO:0000256" key="3">
    <source>
        <dbReference type="ARBA" id="ARBA00022989"/>
    </source>
</evidence>
<dbReference type="Proteomes" id="UP001501920">
    <property type="component" value="Chromosome 23"/>
</dbReference>
<feature type="transmembrane region" description="Helical" evidence="6">
    <location>
        <begin position="96"/>
        <end position="123"/>
    </location>
</feature>
<dbReference type="InterPro" id="IPR053891">
    <property type="entry name" value="Shisa_N"/>
</dbReference>
<feature type="signal peptide" evidence="7">
    <location>
        <begin position="1"/>
        <end position="23"/>
    </location>
</feature>
<feature type="region of interest" description="Disordered" evidence="5">
    <location>
        <begin position="132"/>
        <end position="205"/>
    </location>
</feature>
<dbReference type="InterPro" id="IPR026910">
    <property type="entry name" value="Shisa"/>
</dbReference>
<feature type="compositionally biased region" description="Polar residues" evidence="5">
    <location>
        <begin position="168"/>
        <end position="182"/>
    </location>
</feature>
<comment type="subcellular location">
    <subcellularLocation>
        <location evidence="1">Membrane</location>
    </subcellularLocation>
</comment>
<dbReference type="AlphaFoldDB" id="A0AAR2L4J0"/>
<evidence type="ECO:0000256" key="1">
    <source>
        <dbReference type="ARBA" id="ARBA00004370"/>
    </source>
</evidence>
<accession>A0AAR2L4J0</accession>
<evidence type="ECO:0000256" key="4">
    <source>
        <dbReference type="ARBA" id="ARBA00023136"/>
    </source>
</evidence>
<feature type="compositionally biased region" description="Low complexity" evidence="5">
    <location>
        <begin position="136"/>
        <end position="167"/>
    </location>
</feature>
<evidence type="ECO:0000259" key="8">
    <source>
        <dbReference type="Pfam" id="PF13908"/>
    </source>
</evidence>
<dbReference type="PANTHER" id="PTHR31395:SF25">
    <property type="entry name" value="ABLIM_ANCHOR DOMAIN-CONTAINING PROTEIN"/>
    <property type="match status" value="1"/>
</dbReference>
<keyword evidence="2 6" id="KW-0812">Transmembrane</keyword>
<keyword evidence="3 6" id="KW-1133">Transmembrane helix</keyword>
<dbReference type="GeneID" id="108430410"/>
<dbReference type="Pfam" id="PF13908">
    <property type="entry name" value="Shisa_N"/>
    <property type="match status" value="1"/>
</dbReference>
<reference evidence="9 10" key="1">
    <citation type="submission" date="2020-10" db="EMBL/GenBank/DDBJ databases">
        <title>Pygocentrus nattereri (red-bellied piranha) genome, fPygNat1, primary haplotype.</title>
        <authorList>
            <person name="Myers G."/>
            <person name="Meyer A."/>
            <person name="Karagic N."/>
            <person name="Pippel M."/>
            <person name="Winkler S."/>
            <person name="Tracey A."/>
            <person name="Wood J."/>
            <person name="Formenti G."/>
            <person name="Howe K."/>
            <person name="Fedrigo O."/>
            <person name="Jarvis E.D."/>
        </authorList>
    </citation>
    <scope>NUCLEOTIDE SEQUENCE [LARGE SCALE GENOMIC DNA]</scope>
</reference>
<feature type="chain" id="PRO_5043557568" description="Shisa N-terminal domain-containing protein" evidence="7">
    <location>
        <begin position="24"/>
        <end position="263"/>
    </location>
</feature>
<dbReference type="RefSeq" id="XP_017558368.1">
    <property type="nucleotide sequence ID" value="XM_017702879.2"/>
</dbReference>
<reference evidence="9" key="2">
    <citation type="submission" date="2025-08" db="UniProtKB">
        <authorList>
            <consortium name="Ensembl"/>
        </authorList>
    </citation>
    <scope>IDENTIFICATION</scope>
</reference>
<evidence type="ECO:0000256" key="5">
    <source>
        <dbReference type="SAM" id="MobiDB-lite"/>
    </source>
</evidence>
<dbReference type="GO" id="GO:0016020">
    <property type="term" value="C:membrane"/>
    <property type="evidence" value="ECO:0007669"/>
    <property type="project" value="UniProtKB-SubCell"/>
</dbReference>
<dbReference type="PANTHER" id="PTHR31395">
    <property type="entry name" value="SHISA"/>
    <property type="match status" value="1"/>
</dbReference>
<evidence type="ECO:0000256" key="2">
    <source>
        <dbReference type="ARBA" id="ARBA00022692"/>
    </source>
</evidence>
<reference evidence="9" key="3">
    <citation type="submission" date="2025-09" db="UniProtKB">
        <authorList>
            <consortium name="Ensembl"/>
        </authorList>
    </citation>
    <scope>IDENTIFICATION</scope>
</reference>
<protein>
    <recommendedName>
        <fullName evidence="8">Shisa N-terminal domain-containing protein</fullName>
    </recommendedName>
</protein>
<dbReference type="GeneTree" id="ENSGT00940000157443"/>
<proteinExistence type="predicted"/>
<keyword evidence="10" id="KW-1185">Reference proteome</keyword>
<organism evidence="9 10">
    <name type="scientific">Pygocentrus nattereri</name>
    <name type="common">Red-bellied piranha</name>
    <dbReference type="NCBI Taxonomy" id="42514"/>
    <lineage>
        <taxon>Eukaryota</taxon>
        <taxon>Metazoa</taxon>
        <taxon>Chordata</taxon>
        <taxon>Craniata</taxon>
        <taxon>Vertebrata</taxon>
        <taxon>Euteleostomi</taxon>
        <taxon>Actinopterygii</taxon>
        <taxon>Neopterygii</taxon>
        <taxon>Teleostei</taxon>
        <taxon>Ostariophysi</taxon>
        <taxon>Characiformes</taxon>
        <taxon>Characoidei</taxon>
        <taxon>Pygocentrus</taxon>
    </lineage>
</organism>
<evidence type="ECO:0000313" key="9">
    <source>
        <dbReference type="Ensembl" id="ENSPNAP00000069296.1"/>
    </source>
</evidence>
<feature type="domain" description="Shisa N-terminal" evidence="8">
    <location>
        <begin position="23"/>
        <end position="77"/>
    </location>
</feature>
<name>A0AAR2L4J0_PYGNA</name>